<dbReference type="InterPro" id="IPR025283">
    <property type="entry name" value="DUF4042"/>
</dbReference>
<feature type="region of interest" description="Disordered" evidence="1">
    <location>
        <begin position="706"/>
        <end position="760"/>
    </location>
</feature>
<dbReference type="InterPro" id="IPR016024">
    <property type="entry name" value="ARM-type_fold"/>
</dbReference>
<gene>
    <name evidence="4" type="ORF">FNF31_00874</name>
</gene>
<dbReference type="AlphaFoldDB" id="A0A5A8DRU7"/>
<accession>A0A5A8DRU7</accession>
<evidence type="ECO:0000256" key="2">
    <source>
        <dbReference type="SAM" id="Phobius"/>
    </source>
</evidence>
<evidence type="ECO:0000313" key="4">
    <source>
        <dbReference type="EMBL" id="KAA0167434.1"/>
    </source>
</evidence>
<feature type="region of interest" description="Disordered" evidence="1">
    <location>
        <begin position="928"/>
        <end position="1021"/>
    </location>
</feature>
<feature type="transmembrane region" description="Helical" evidence="2">
    <location>
        <begin position="1208"/>
        <end position="1228"/>
    </location>
</feature>
<protein>
    <recommendedName>
        <fullName evidence="3">DUF4042 domain-containing protein</fullName>
    </recommendedName>
</protein>
<keyword evidence="2" id="KW-0812">Transmembrane</keyword>
<comment type="caution">
    <text evidence="4">The sequence shown here is derived from an EMBL/GenBank/DDBJ whole genome shotgun (WGS) entry which is preliminary data.</text>
</comment>
<dbReference type="EMBL" id="VLTM01000005">
    <property type="protein sequence ID" value="KAA0167434.1"/>
    <property type="molecule type" value="Genomic_DNA"/>
</dbReference>
<dbReference type="PANTHER" id="PTHR13366">
    <property type="entry name" value="MALARIA ANTIGEN-RELATED"/>
    <property type="match status" value="1"/>
</dbReference>
<feature type="compositionally biased region" description="Low complexity" evidence="1">
    <location>
        <begin position="724"/>
        <end position="740"/>
    </location>
</feature>
<dbReference type="Proteomes" id="UP000325113">
    <property type="component" value="Unassembled WGS sequence"/>
</dbReference>
<evidence type="ECO:0000256" key="1">
    <source>
        <dbReference type="SAM" id="MobiDB-lite"/>
    </source>
</evidence>
<proteinExistence type="predicted"/>
<reference evidence="4 5" key="1">
    <citation type="submission" date="2019-07" db="EMBL/GenBank/DDBJ databases">
        <title>Genomes of Cafeteria roenbergensis.</title>
        <authorList>
            <person name="Fischer M.G."/>
            <person name="Hackl T."/>
            <person name="Roman M."/>
        </authorList>
    </citation>
    <scope>NUCLEOTIDE SEQUENCE [LARGE SCALE GENOMIC DNA]</scope>
    <source>
        <strain evidence="4 5">Cflag</strain>
    </source>
</reference>
<dbReference type="Gene3D" id="1.25.10.10">
    <property type="entry name" value="Leucine-rich Repeat Variant"/>
    <property type="match status" value="2"/>
</dbReference>
<evidence type="ECO:0000259" key="3">
    <source>
        <dbReference type="Pfam" id="PF13251"/>
    </source>
</evidence>
<keyword evidence="2" id="KW-0472">Membrane</keyword>
<feature type="compositionally biased region" description="Low complexity" evidence="1">
    <location>
        <begin position="995"/>
        <end position="1021"/>
    </location>
</feature>
<keyword evidence="2" id="KW-1133">Transmembrane helix</keyword>
<dbReference type="InterPro" id="IPR052107">
    <property type="entry name" value="HEAT6"/>
</dbReference>
<sequence length="1278" mass="130762">MSWRRPRKLSNKQLPVRFSSASDAVRQASKGIPTSALLVPSHDRPAFLAKSLTMHAPGSSQEEAAVRDVDATLSSLPMRLPGVALRSVLGRLLAVAKRLVGLAPRIGSSGAAGLRVHPSPKLLLAMGARRALVAFRGLGFLLFENGDRCGPLLEEVVALLVAVLSGDVVPQVAYDMANHALAAASKARLQGRQLPGPSLLPSLAAALWTFDEWLEVRQAALVCAGNLLQRGGVHLKPHSEALYAAVWAALRSAFRMEAAVTASVRRLLPAEGPGAPLPADLQDGVARCPSCCTVTRSRLLGSSLRALQLLIPSCSGVYRPHIDELLRILHTASTFKPAHADEARLPPPRRWDTRQGGASIDLGRAVLDEPSEAAEEDAAVAGSPGTDGLSAASLARMERVRAARASVGGRGAARGGIGTGPTTASDRTAAMVIQTHKGLARALSDAARPQAPLGLAVAVVKTAATLVGATPYERLASGLVSRLAAPLCDLVCCRRQAVVVAALQCVGALVTAKGCLCEVRSFVFDGPPSSASEAGNKPGQAEPDRRPGLLRTLLDIAEDKTAPSPVRAEVLAALAKMSHHYARALSLAWPRLAPVLRASFSDPQAPIRSSGLRVLEELLRARAAEAAALAGAASSAVAAAARAGSLPEGAPAGAAELPSRAAPGAAAAAAAAVSAAAVSATAPAAAGMGRRGAPATGQVEPLVAEIGCPDRGTQPGLVGGPAAGGCEASSSEAAPDADASGLGWPSPTAGRGDAGKAESDEDALPLGLLVSKHLPRAMRDPAVPVRSVACMCVSYLLPTDWQARAPSDRARLAATALGGGGGVEPSAVDEATRLAVVESVFAACRDESAAVRAAGCRVLGSFSTFALWKRPSFARPAVEHMLTCVTDPVLNVRSRAAWGLGCLCAAPVLVAALPPTLRAAALVHPSPATSAGQAPALASAGTQRPADPKSAPRRGIDAAPPAQGLRDGAAAASAPREVAPIGQSPLRPVSVRSMAQAEAAAGRHAQAASRHVGSAGEALSSGAAPESSLTSLLGPDLLRRLVLALSRLCEDHDRVASSAARTMGLAASALVELERADGADPASASCASSSTQEPRDADLTARGARVLCRLVRDAKGASAKTRWNAAYAIGVLLAAGASWGSAKGLERASTATDFTEYRYKAQLEQQACQALRRALVTAHRHVKLRNNRKVAMMQVENQARIAIRAVPVPQLVLSGCCIVVASCLALAASDERMGLVQPAAANQAPALVLATVIALLGILLLVTSRVDGVDADAVHGEL</sequence>
<dbReference type="PANTHER" id="PTHR13366:SF0">
    <property type="entry name" value="HEAT REPEAT-CONTAINING PROTEIN 6"/>
    <property type="match status" value="1"/>
</dbReference>
<dbReference type="Pfam" id="PF13251">
    <property type="entry name" value="DUF4042"/>
    <property type="match status" value="1"/>
</dbReference>
<feature type="domain" description="DUF4042" evidence="3">
    <location>
        <begin position="425"/>
        <end position="518"/>
    </location>
</feature>
<organism evidence="4 5">
    <name type="scientific">Cafeteria roenbergensis</name>
    <name type="common">Marine flagellate</name>
    <dbReference type="NCBI Taxonomy" id="33653"/>
    <lineage>
        <taxon>Eukaryota</taxon>
        <taxon>Sar</taxon>
        <taxon>Stramenopiles</taxon>
        <taxon>Bigyra</taxon>
        <taxon>Opalozoa</taxon>
        <taxon>Bicosoecida</taxon>
        <taxon>Cafeteriaceae</taxon>
        <taxon>Cafeteria</taxon>
    </lineage>
</organism>
<feature type="transmembrane region" description="Helical" evidence="2">
    <location>
        <begin position="1240"/>
        <end position="1262"/>
    </location>
</feature>
<name>A0A5A8DRU7_CAFRO</name>
<dbReference type="InterPro" id="IPR011989">
    <property type="entry name" value="ARM-like"/>
</dbReference>
<evidence type="ECO:0000313" key="5">
    <source>
        <dbReference type="Proteomes" id="UP000325113"/>
    </source>
</evidence>
<dbReference type="SUPFAM" id="SSF48371">
    <property type="entry name" value="ARM repeat"/>
    <property type="match status" value="1"/>
</dbReference>